<keyword evidence="1" id="KW-0732">Signal</keyword>
<reference evidence="3 4" key="1">
    <citation type="submission" date="2015-11" db="EMBL/GenBank/DDBJ databases">
        <title>Description and complete genome sequence of a novel strain predominating in hypersaline microbial mats and representing a new family of the Bacteriodetes phylum.</title>
        <authorList>
            <person name="Spring S."/>
            <person name="Bunk B."/>
            <person name="Sproer C."/>
            <person name="Klenk H.-P."/>
        </authorList>
    </citation>
    <scope>NUCLEOTIDE SEQUENCE [LARGE SCALE GENOMIC DNA]</scope>
    <source>
        <strain evidence="3 4">L21-Spi-D4</strain>
    </source>
</reference>
<feature type="chain" id="PRO_5006599456" description="Outer membrane protein beta-barrel domain-containing protein" evidence="1">
    <location>
        <begin position="21"/>
        <end position="239"/>
    </location>
</feature>
<dbReference type="AlphaFoldDB" id="A0A0S2I374"/>
<dbReference type="Pfam" id="PF13568">
    <property type="entry name" value="OMP_b-brl_2"/>
    <property type="match status" value="1"/>
</dbReference>
<gene>
    <name evidence="3" type="ORF">L21SP5_03031</name>
</gene>
<accession>A0A0S2I374</accession>
<evidence type="ECO:0000256" key="1">
    <source>
        <dbReference type="SAM" id="SignalP"/>
    </source>
</evidence>
<dbReference type="KEGG" id="blq:L21SP5_03031"/>
<dbReference type="Gene3D" id="2.40.160.20">
    <property type="match status" value="1"/>
</dbReference>
<feature type="signal peptide" evidence="1">
    <location>
        <begin position="1"/>
        <end position="20"/>
    </location>
</feature>
<organism evidence="3 4">
    <name type="scientific">Salinivirga cyanobacteriivorans</name>
    <dbReference type="NCBI Taxonomy" id="1307839"/>
    <lineage>
        <taxon>Bacteria</taxon>
        <taxon>Pseudomonadati</taxon>
        <taxon>Bacteroidota</taxon>
        <taxon>Bacteroidia</taxon>
        <taxon>Bacteroidales</taxon>
        <taxon>Salinivirgaceae</taxon>
        <taxon>Salinivirga</taxon>
    </lineage>
</organism>
<keyword evidence="4" id="KW-1185">Reference proteome</keyword>
<dbReference type="InterPro" id="IPR025665">
    <property type="entry name" value="Beta-barrel_OMP_2"/>
</dbReference>
<dbReference type="OrthoDB" id="1467485at2"/>
<evidence type="ECO:0000313" key="4">
    <source>
        <dbReference type="Proteomes" id="UP000064893"/>
    </source>
</evidence>
<name>A0A0S2I374_9BACT</name>
<dbReference type="RefSeq" id="WP_057954006.1">
    <property type="nucleotide sequence ID" value="NZ_CP013118.1"/>
</dbReference>
<evidence type="ECO:0000313" key="3">
    <source>
        <dbReference type="EMBL" id="ALO16651.1"/>
    </source>
</evidence>
<dbReference type="STRING" id="1307839.L21SP5_03031"/>
<sequence length="239" mass="28481" precursor="true">MIKRISILCLLVILTLGAYAQEGKHVWNKPNYDQYPFHFGFAVGYNQMNFRIIPREELLTSFDTVYAVENRPRPGFNIHMVGNLRLGENFDLRFIPGLAFGQRDLNYTRVNTVQSDTVLENHLMQIESTFLSFPLYLKYRAKRLNNWRPYLLFGGNYAFDLEARKKIKEEERPKIRLMQQDFYLEAGVGIDYYFPFFKLATELRFSFGMMNVIKEDNTEYTRFYDRLNSRMFTLLIFVE</sequence>
<proteinExistence type="predicted"/>
<evidence type="ECO:0000259" key="2">
    <source>
        <dbReference type="Pfam" id="PF13568"/>
    </source>
</evidence>
<feature type="domain" description="Outer membrane protein beta-barrel" evidence="2">
    <location>
        <begin position="35"/>
        <end position="213"/>
    </location>
</feature>
<dbReference type="Proteomes" id="UP000064893">
    <property type="component" value="Chromosome"/>
</dbReference>
<dbReference type="EMBL" id="CP013118">
    <property type="protein sequence ID" value="ALO16651.1"/>
    <property type="molecule type" value="Genomic_DNA"/>
</dbReference>
<protein>
    <recommendedName>
        <fullName evidence="2">Outer membrane protein beta-barrel domain-containing protein</fullName>
    </recommendedName>
</protein>